<protein>
    <submittedName>
        <fullName evidence="4">TAP-like protein</fullName>
    </submittedName>
</protein>
<dbReference type="InterPro" id="IPR029058">
    <property type="entry name" value="AB_hydrolase_fold"/>
</dbReference>
<name>A0AAC9N0G5_9PSEU</name>
<sequence length="523" mass="54816">MPRTNRWVTVVCTAMAVLLTSASCTVGGSERPPVPLLLDESEQESFDTDVEVEVPVPDLQVPQSSRLQWADCTEVIRARMGGTGPTDTTYDCAQLVAPLEAPGLPGMGSTPVNLMRVGDGPTPLVVVNDVAGEPGTLFAARLAETLSPELLSTFSIIGMDRRGTGSSFDTSCVPPDDRTTALSYSPRAATPEELAGLQNATETAAKECTLILDELTRAFDGIRSAGDLEQLRAELDLDRLHAIGRGEGSQVLANYAQRFPETVGRLILDGAPDPNLDAIGLAEERARSAEAVLDAFLTECANRPDCPLGTDPSAALRELLDRLAEQPLITDGPPLTEGLAINAILLGLGDRASWPGLADRIAQAGDGSGDGLLELVAPLLGSVNGDQARFEAMLINGCNDTRDRIPPTRVAELVTEWSGRHAHFGGIMAQQLMLCSSWPIPAEEPEIADTDALPPIPVIATALDPVTPGLGTANAAEALSSSVLVDWQGAGHGALGASTCATEIAEDYLVDGALPDETVVCPP</sequence>
<dbReference type="SUPFAM" id="SSF53474">
    <property type="entry name" value="alpha/beta-Hydrolases"/>
    <property type="match status" value="1"/>
</dbReference>
<dbReference type="Pfam" id="PF08386">
    <property type="entry name" value="Abhydrolase_4"/>
    <property type="match status" value="1"/>
</dbReference>
<dbReference type="AlphaFoldDB" id="A0AAC9N0G5"/>
<evidence type="ECO:0000313" key="4">
    <source>
        <dbReference type="EMBL" id="AOS64891.1"/>
    </source>
</evidence>
<keyword evidence="5" id="KW-1185">Reference proteome</keyword>
<reference evidence="5" key="1">
    <citation type="submission" date="2016-03" db="EMBL/GenBank/DDBJ databases">
        <title>Complete genome sequence of the type strain Actinoalloteichus hymeniacidonis DSM 45092.</title>
        <authorList>
            <person name="Schaffert L."/>
            <person name="Albersmeier A."/>
            <person name="Winkler A."/>
            <person name="Kalinowski J."/>
            <person name="Zotchev S."/>
            <person name="Ruckert C."/>
        </authorList>
    </citation>
    <scope>NUCLEOTIDE SEQUENCE [LARGE SCALE GENOMIC DNA]</scope>
    <source>
        <strain evidence="5">HPA177(T) (DSM 45092(T))</strain>
    </source>
</reference>
<dbReference type="EMBL" id="CP014859">
    <property type="protein sequence ID" value="AOS64891.1"/>
    <property type="molecule type" value="Genomic_DNA"/>
</dbReference>
<dbReference type="Pfam" id="PF00561">
    <property type="entry name" value="Abhydrolase_1"/>
    <property type="match status" value="1"/>
</dbReference>
<organism evidence="4 5">
    <name type="scientific">Actinoalloteichus hymeniacidonis</name>
    <dbReference type="NCBI Taxonomy" id="340345"/>
    <lineage>
        <taxon>Bacteria</taxon>
        <taxon>Bacillati</taxon>
        <taxon>Actinomycetota</taxon>
        <taxon>Actinomycetes</taxon>
        <taxon>Pseudonocardiales</taxon>
        <taxon>Pseudonocardiaceae</taxon>
        <taxon>Actinoalloteichus</taxon>
    </lineage>
</organism>
<dbReference type="KEGG" id="ahm:TL08_20500"/>
<feature type="signal peptide" evidence="1">
    <location>
        <begin position="1"/>
        <end position="22"/>
    </location>
</feature>
<accession>A0AAC9N0G5</accession>
<evidence type="ECO:0000259" key="3">
    <source>
        <dbReference type="Pfam" id="PF08386"/>
    </source>
</evidence>
<evidence type="ECO:0000313" key="5">
    <source>
        <dbReference type="Proteomes" id="UP000095210"/>
    </source>
</evidence>
<keyword evidence="1" id="KW-0732">Signal</keyword>
<feature type="domain" description="Peptidase S33 tripeptidyl aminopeptidase-like C-terminal" evidence="3">
    <location>
        <begin position="424"/>
        <end position="521"/>
    </location>
</feature>
<dbReference type="PROSITE" id="PS51257">
    <property type="entry name" value="PROKAR_LIPOPROTEIN"/>
    <property type="match status" value="1"/>
</dbReference>
<dbReference type="RefSeq" id="WP_172803847.1">
    <property type="nucleotide sequence ID" value="NZ_CP014859.1"/>
</dbReference>
<feature type="domain" description="AB hydrolase-1" evidence="2">
    <location>
        <begin position="146"/>
        <end position="323"/>
    </location>
</feature>
<dbReference type="Gene3D" id="3.40.50.1820">
    <property type="entry name" value="alpha/beta hydrolase"/>
    <property type="match status" value="1"/>
</dbReference>
<proteinExistence type="predicted"/>
<gene>
    <name evidence="4" type="ORF">TL08_20500</name>
</gene>
<evidence type="ECO:0000256" key="1">
    <source>
        <dbReference type="SAM" id="SignalP"/>
    </source>
</evidence>
<dbReference type="InterPro" id="IPR000073">
    <property type="entry name" value="AB_hydrolase_1"/>
</dbReference>
<dbReference type="GO" id="GO:0003824">
    <property type="term" value="F:catalytic activity"/>
    <property type="evidence" value="ECO:0007669"/>
    <property type="project" value="UniProtKB-ARBA"/>
</dbReference>
<dbReference type="InterPro" id="IPR013595">
    <property type="entry name" value="Pept_S33_TAP-like_C"/>
</dbReference>
<feature type="chain" id="PRO_5041960856" evidence="1">
    <location>
        <begin position="23"/>
        <end position="523"/>
    </location>
</feature>
<dbReference type="Proteomes" id="UP000095210">
    <property type="component" value="Chromosome"/>
</dbReference>
<evidence type="ECO:0000259" key="2">
    <source>
        <dbReference type="Pfam" id="PF00561"/>
    </source>
</evidence>